<evidence type="ECO:0000313" key="1">
    <source>
        <dbReference type="EMBL" id="KAH8005699.1"/>
    </source>
</evidence>
<sequence length="102" mass="11565">MRKPSKPPLWDSSAAPRRSLDAVRKTWGKTSPPFCPPTTTSGPRFGGNENWLRWLVWVTSVYWGDSRVKAPSRRESPHLMSFQTDIPSNWAAMCTNASFVEL</sequence>
<comment type="caution">
    <text evidence="1">The sequence shown here is derived from an EMBL/GenBank/DDBJ whole genome shotgun (WGS) entry which is preliminary data.</text>
</comment>
<gene>
    <name evidence="1" type="ORF">K3G42_030823</name>
</gene>
<evidence type="ECO:0000313" key="2">
    <source>
        <dbReference type="Proteomes" id="UP000827872"/>
    </source>
</evidence>
<keyword evidence="2" id="KW-1185">Reference proteome</keyword>
<name>A0ACB8FK98_9SAUR</name>
<dbReference type="EMBL" id="CM037617">
    <property type="protein sequence ID" value="KAH8005699.1"/>
    <property type="molecule type" value="Genomic_DNA"/>
</dbReference>
<organism evidence="1 2">
    <name type="scientific">Sphaerodactylus townsendi</name>
    <dbReference type="NCBI Taxonomy" id="933632"/>
    <lineage>
        <taxon>Eukaryota</taxon>
        <taxon>Metazoa</taxon>
        <taxon>Chordata</taxon>
        <taxon>Craniata</taxon>
        <taxon>Vertebrata</taxon>
        <taxon>Euteleostomi</taxon>
        <taxon>Lepidosauria</taxon>
        <taxon>Squamata</taxon>
        <taxon>Bifurcata</taxon>
        <taxon>Gekkota</taxon>
        <taxon>Sphaerodactylidae</taxon>
        <taxon>Sphaerodactylus</taxon>
    </lineage>
</organism>
<reference evidence="1" key="1">
    <citation type="submission" date="2021-08" db="EMBL/GenBank/DDBJ databases">
        <title>The first chromosome-level gecko genome reveals the dynamic sex chromosomes of Neotropical dwarf geckos (Sphaerodactylidae: Sphaerodactylus).</title>
        <authorList>
            <person name="Pinto B.J."/>
            <person name="Keating S.E."/>
            <person name="Gamble T."/>
        </authorList>
    </citation>
    <scope>NUCLEOTIDE SEQUENCE</scope>
    <source>
        <strain evidence="1">TG3544</strain>
    </source>
</reference>
<dbReference type="Proteomes" id="UP000827872">
    <property type="component" value="Linkage Group LG04"/>
</dbReference>
<accession>A0ACB8FK98</accession>
<proteinExistence type="predicted"/>
<protein>
    <submittedName>
        <fullName evidence="1">Uncharacterized protein</fullName>
    </submittedName>
</protein>